<dbReference type="SUPFAM" id="SSF53613">
    <property type="entry name" value="Ribokinase-like"/>
    <property type="match status" value="1"/>
</dbReference>
<dbReference type="OrthoDB" id="2104723at2759"/>
<accession>A0A0A1TCN7</accession>
<dbReference type="HOGENOM" id="CLU_046496_0_0_1"/>
<dbReference type="EC" id="2.7.1.35" evidence="2"/>
<evidence type="ECO:0000256" key="1">
    <source>
        <dbReference type="ARBA" id="ARBA00008805"/>
    </source>
</evidence>
<dbReference type="PANTHER" id="PTHR10534:SF2">
    <property type="entry name" value="PYRIDOXAL KINASE"/>
    <property type="match status" value="1"/>
</dbReference>
<dbReference type="NCBIfam" id="TIGR00687">
    <property type="entry name" value="pyridox_kin"/>
    <property type="match status" value="1"/>
</dbReference>
<organism evidence="8 9">
    <name type="scientific">[Torrubiella] hemipterigena</name>
    <dbReference type="NCBI Taxonomy" id="1531966"/>
    <lineage>
        <taxon>Eukaryota</taxon>
        <taxon>Fungi</taxon>
        <taxon>Dikarya</taxon>
        <taxon>Ascomycota</taxon>
        <taxon>Pezizomycotina</taxon>
        <taxon>Sordariomycetes</taxon>
        <taxon>Hypocreomycetidae</taxon>
        <taxon>Hypocreales</taxon>
        <taxon>Clavicipitaceae</taxon>
        <taxon>Clavicipitaceae incertae sedis</taxon>
        <taxon>'Torrubiella' clade</taxon>
    </lineage>
</organism>
<keyword evidence="6" id="KW-0067">ATP-binding</keyword>
<dbReference type="InterPro" id="IPR004625">
    <property type="entry name" value="PyrdxlKinase"/>
</dbReference>
<dbReference type="InterPro" id="IPR029056">
    <property type="entry name" value="Ribokinase-like"/>
</dbReference>
<dbReference type="STRING" id="1531966.A0A0A1TCN7"/>
<evidence type="ECO:0000313" key="8">
    <source>
        <dbReference type="EMBL" id="CEJ86206.1"/>
    </source>
</evidence>
<protein>
    <recommendedName>
        <fullName evidence="2">pyridoxal kinase</fullName>
        <ecNumber evidence="2">2.7.1.35</ecNumber>
    </recommendedName>
</protein>
<gene>
    <name evidence="8" type="ORF">VHEMI04039</name>
</gene>
<dbReference type="GO" id="GO:0005829">
    <property type="term" value="C:cytosol"/>
    <property type="evidence" value="ECO:0007669"/>
    <property type="project" value="TreeGrafter"/>
</dbReference>
<comment type="similarity">
    <text evidence="1">Belongs to the pyridoxine kinase family.</text>
</comment>
<evidence type="ECO:0000256" key="5">
    <source>
        <dbReference type="ARBA" id="ARBA00022777"/>
    </source>
</evidence>
<keyword evidence="9" id="KW-1185">Reference proteome</keyword>
<proteinExistence type="inferred from homology"/>
<name>A0A0A1TCN7_9HYPO</name>
<sequence>MSAAPIVPPTRVLAVASHVVSGNVGNKVAVFALQSLGCDVAALNTVQFSNHTAYRQWRGTKVSAAEIKDLYEGLKENYLDDFDMMLSGYVPGAEAVAAVGNIAHELKENHKDQPGKFFWVLDPVMGDNGRLYVAPEVVPEYKKLLQYADLILPNQFEAELLSDVKITDMASLTTAIRTLHETYKIPHVVITSISIPGVTEANHLCVVGSSMTSTGEPRLFQITFPAIDCYFCGTGDMFGALITCRIREAALAVPNLDARQSWLSDDNVSGEELPLAKAAEKVLASMHEVLTRTKNDMPASIEKTRAGMSEEDKNDEKKAHFVKTKAAELQLVRNLECLRSPGVQFTAKKL</sequence>
<dbReference type="Gene3D" id="3.40.1190.20">
    <property type="match status" value="1"/>
</dbReference>
<dbReference type="InterPro" id="IPR013749">
    <property type="entry name" value="PM/HMP-P_kinase-1"/>
</dbReference>
<keyword evidence="5 8" id="KW-0418">Kinase</keyword>
<dbReference type="AlphaFoldDB" id="A0A0A1TCN7"/>
<dbReference type="PANTHER" id="PTHR10534">
    <property type="entry name" value="PYRIDOXAL KINASE"/>
    <property type="match status" value="1"/>
</dbReference>
<evidence type="ECO:0000256" key="4">
    <source>
        <dbReference type="ARBA" id="ARBA00022741"/>
    </source>
</evidence>
<keyword evidence="4" id="KW-0547">Nucleotide-binding</keyword>
<dbReference type="EMBL" id="CDHN01000002">
    <property type="protein sequence ID" value="CEJ86206.1"/>
    <property type="molecule type" value="Genomic_DNA"/>
</dbReference>
<evidence type="ECO:0000313" key="9">
    <source>
        <dbReference type="Proteomes" id="UP000039046"/>
    </source>
</evidence>
<evidence type="ECO:0000259" key="7">
    <source>
        <dbReference type="Pfam" id="PF08543"/>
    </source>
</evidence>
<dbReference type="GO" id="GO:0009443">
    <property type="term" value="P:pyridoxal 5'-phosphate salvage"/>
    <property type="evidence" value="ECO:0007669"/>
    <property type="project" value="InterPro"/>
</dbReference>
<dbReference type="GO" id="GO:0008478">
    <property type="term" value="F:pyridoxal kinase activity"/>
    <property type="evidence" value="ECO:0007669"/>
    <property type="project" value="UniProtKB-EC"/>
</dbReference>
<evidence type="ECO:0000256" key="2">
    <source>
        <dbReference type="ARBA" id="ARBA00012104"/>
    </source>
</evidence>
<keyword evidence="3" id="KW-0808">Transferase</keyword>
<dbReference type="CDD" id="cd01173">
    <property type="entry name" value="pyridoxal_pyridoxamine_kinase"/>
    <property type="match status" value="1"/>
</dbReference>
<dbReference type="GO" id="GO:0005524">
    <property type="term" value="F:ATP binding"/>
    <property type="evidence" value="ECO:0007669"/>
    <property type="project" value="UniProtKB-KW"/>
</dbReference>
<dbReference type="Proteomes" id="UP000039046">
    <property type="component" value="Unassembled WGS sequence"/>
</dbReference>
<evidence type="ECO:0000256" key="6">
    <source>
        <dbReference type="ARBA" id="ARBA00022840"/>
    </source>
</evidence>
<reference evidence="8 9" key="1">
    <citation type="journal article" date="2015" name="Genome Announc.">
        <title>Draft Genome Sequence and Gene Annotation of the Entomopathogenic Fungus Verticillium hemipterigenum.</title>
        <authorList>
            <person name="Horn F."/>
            <person name="Habel A."/>
            <person name="Scharf D.H."/>
            <person name="Dworschak J."/>
            <person name="Brakhage A.A."/>
            <person name="Guthke R."/>
            <person name="Hertweck C."/>
            <person name="Linde J."/>
        </authorList>
    </citation>
    <scope>NUCLEOTIDE SEQUENCE [LARGE SCALE GENOMIC DNA]</scope>
</reference>
<dbReference type="Pfam" id="PF08543">
    <property type="entry name" value="Phos_pyr_kin"/>
    <property type="match status" value="1"/>
</dbReference>
<evidence type="ECO:0000256" key="3">
    <source>
        <dbReference type="ARBA" id="ARBA00022679"/>
    </source>
</evidence>
<feature type="domain" description="Pyridoxamine kinase/Phosphomethylpyrimidine kinase" evidence="7">
    <location>
        <begin position="117"/>
        <end position="248"/>
    </location>
</feature>